<dbReference type="Pfam" id="PF01381">
    <property type="entry name" value="HTH_3"/>
    <property type="match status" value="1"/>
</dbReference>
<dbReference type="RefSeq" id="WP_210421488.1">
    <property type="nucleotide sequence ID" value="NZ_OCPC01000001.1"/>
</dbReference>
<dbReference type="EMBL" id="OCPC01000001">
    <property type="protein sequence ID" value="SOE16591.1"/>
    <property type="molecule type" value="Genomic_DNA"/>
</dbReference>
<keyword evidence="5" id="KW-1185">Reference proteome</keyword>
<dbReference type="Gene3D" id="2.60.120.10">
    <property type="entry name" value="Jelly Rolls"/>
    <property type="match status" value="1"/>
</dbReference>
<dbReference type="SUPFAM" id="SSF47413">
    <property type="entry name" value="lambda repressor-like DNA-binding domains"/>
    <property type="match status" value="1"/>
</dbReference>
<accession>A0A286I951</accession>
<dbReference type="Gene3D" id="1.10.260.40">
    <property type="entry name" value="lambda repressor-like DNA-binding domains"/>
    <property type="match status" value="1"/>
</dbReference>
<gene>
    <name evidence="4" type="ORF">SAMN05877838_1466</name>
</gene>
<name>A0A286I951_9HYPH</name>
<reference evidence="5" key="1">
    <citation type="submission" date="2017-08" db="EMBL/GenBank/DDBJ databases">
        <authorList>
            <person name="Varghese N."/>
            <person name="Submissions S."/>
        </authorList>
    </citation>
    <scope>NUCLEOTIDE SEQUENCE [LARGE SCALE GENOMIC DNA]</scope>
    <source>
        <strain evidence="5">KCTC 23107</strain>
    </source>
</reference>
<feature type="domain" description="HTH cro/C1-type" evidence="3">
    <location>
        <begin position="24"/>
        <end position="78"/>
    </location>
</feature>
<dbReference type="PANTHER" id="PTHR46797:SF25">
    <property type="entry name" value="TRANSCRIPTIONAL REGULATOR"/>
    <property type="match status" value="1"/>
</dbReference>
<dbReference type="CDD" id="cd02209">
    <property type="entry name" value="cupin_XRE_C"/>
    <property type="match status" value="1"/>
</dbReference>
<dbReference type="GO" id="GO:0003677">
    <property type="term" value="F:DNA binding"/>
    <property type="evidence" value="ECO:0007669"/>
    <property type="project" value="UniProtKB-KW"/>
</dbReference>
<dbReference type="InterPro" id="IPR001387">
    <property type="entry name" value="Cro/C1-type_HTH"/>
</dbReference>
<dbReference type="SMART" id="SM00530">
    <property type="entry name" value="HTH_XRE"/>
    <property type="match status" value="1"/>
</dbReference>
<organism evidence="4 5">
    <name type="scientific">Hoeflea halophila</name>
    <dbReference type="NCBI Taxonomy" id="714899"/>
    <lineage>
        <taxon>Bacteria</taxon>
        <taxon>Pseudomonadati</taxon>
        <taxon>Pseudomonadota</taxon>
        <taxon>Alphaproteobacteria</taxon>
        <taxon>Hyphomicrobiales</taxon>
        <taxon>Rhizobiaceae</taxon>
        <taxon>Hoeflea</taxon>
    </lineage>
</organism>
<feature type="region of interest" description="Disordered" evidence="2">
    <location>
        <begin position="196"/>
        <end position="216"/>
    </location>
</feature>
<feature type="region of interest" description="Disordered" evidence="2">
    <location>
        <begin position="1"/>
        <end position="23"/>
    </location>
</feature>
<sequence>MSSGDTAEEIVDTGQAGDPLGQRLRSRRRELSLTLKEVADAAGLSVGFISQVERGLTVPSLSSLASIAGVLGSHVTTFLAQPEGKSPHTRHNERPVYAVDKAALSYERLSTTFPGSVLNSVIVHEPPGYRSEPIQHVGEEMFFVLQGAITIEVEHETTVLEAGDSIHFASTRRHSSWNHTAEPVTILHVCTMDVFGDNPQPNQEPGNRAGHLNTHK</sequence>
<evidence type="ECO:0000313" key="5">
    <source>
        <dbReference type="Proteomes" id="UP000219465"/>
    </source>
</evidence>
<dbReference type="InterPro" id="IPR013096">
    <property type="entry name" value="Cupin_2"/>
</dbReference>
<dbReference type="InterPro" id="IPR050807">
    <property type="entry name" value="TransReg_Diox_bact_type"/>
</dbReference>
<feature type="compositionally biased region" description="Acidic residues" evidence="2">
    <location>
        <begin position="1"/>
        <end position="11"/>
    </location>
</feature>
<dbReference type="AlphaFoldDB" id="A0A286I951"/>
<dbReference type="GO" id="GO:0003700">
    <property type="term" value="F:DNA-binding transcription factor activity"/>
    <property type="evidence" value="ECO:0007669"/>
    <property type="project" value="TreeGrafter"/>
</dbReference>
<evidence type="ECO:0000256" key="1">
    <source>
        <dbReference type="ARBA" id="ARBA00023125"/>
    </source>
</evidence>
<dbReference type="Pfam" id="PF07883">
    <property type="entry name" value="Cupin_2"/>
    <property type="match status" value="1"/>
</dbReference>
<dbReference type="CDD" id="cd00093">
    <property type="entry name" value="HTH_XRE"/>
    <property type="match status" value="1"/>
</dbReference>
<dbReference type="SUPFAM" id="SSF51182">
    <property type="entry name" value="RmlC-like cupins"/>
    <property type="match status" value="1"/>
</dbReference>
<evidence type="ECO:0000256" key="2">
    <source>
        <dbReference type="SAM" id="MobiDB-lite"/>
    </source>
</evidence>
<dbReference type="InterPro" id="IPR014710">
    <property type="entry name" value="RmlC-like_jellyroll"/>
</dbReference>
<dbReference type="PROSITE" id="PS50943">
    <property type="entry name" value="HTH_CROC1"/>
    <property type="match status" value="1"/>
</dbReference>
<dbReference type="InterPro" id="IPR011051">
    <property type="entry name" value="RmlC_Cupin_sf"/>
</dbReference>
<dbReference type="PANTHER" id="PTHR46797">
    <property type="entry name" value="HTH-TYPE TRANSCRIPTIONAL REGULATOR"/>
    <property type="match status" value="1"/>
</dbReference>
<evidence type="ECO:0000259" key="3">
    <source>
        <dbReference type="PROSITE" id="PS50943"/>
    </source>
</evidence>
<dbReference type="Proteomes" id="UP000219465">
    <property type="component" value="Unassembled WGS sequence"/>
</dbReference>
<evidence type="ECO:0000313" key="4">
    <source>
        <dbReference type="EMBL" id="SOE16591.1"/>
    </source>
</evidence>
<dbReference type="GO" id="GO:0005829">
    <property type="term" value="C:cytosol"/>
    <property type="evidence" value="ECO:0007669"/>
    <property type="project" value="TreeGrafter"/>
</dbReference>
<keyword evidence="1" id="KW-0238">DNA-binding</keyword>
<proteinExistence type="predicted"/>
<protein>
    <submittedName>
        <fullName evidence="4">XRE family transcriptional regulator</fullName>
    </submittedName>
</protein>
<dbReference type="InterPro" id="IPR010982">
    <property type="entry name" value="Lambda_DNA-bd_dom_sf"/>
</dbReference>